<feature type="non-terminal residue" evidence="1">
    <location>
        <position position="1"/>
    </location>
</feature>
<organism evidence="1 2">
    <name type="scientific">Polarella glacialis</name>
    <name type="common">Dinoflagellate</name>
    <dbReference type="NCBI Taxonomy" id="89957"/>
    <lineage>
        <taxon>Eukaryota</taxon>
        <taxon>Sar</taxon>
        <taxon>Alveolata</taxon>
        <taxon>Dinophyceae</taxon>
        <taxon>Suessiales</taxon>
        <taxon>Suessiaceae</taxon>
        <taxon>Polarella</taxon>
    </lineage>
</organism>
<proteinExistence type="predicted"/>
<evidence type="ECO:0000313" key="2">
    <source>
        <dbReference type="Proteomes" id="UP000654075"/>
    </source>
</evidence>
<name>A0A813GSG6_POLGL</name>
<dbReference type="Proteomes" id="UP000654075">
    <property type="component" value="Unassembled WGS sequence"/>
</dbReference>
<sequence>GDSLQQYAPANAVNANSSPFCNCRAAADANANVLACFRSRPVLHTCHLSGLQDAFVFGCPESRAELVAGESEDDAPPALALQPESSKYASRHLCFGAGRERAGADSLVLAAGEDWGQEMPCHYAGPFRVAQRVAVFTHRAESPAVLAHMPQRLHLYSGSFIEIFPEANTAMSQWGLRKRARGAERFVASNLISPQGDPLAVLMFLPALKERESWESLSEKCWEGIQPFTDLVPPLGGLALEDASKLLKAEGYIEEWLKAFSSLSRELGNVEAYFYDCL</sequence>
<dbReference type="AlphaFoldDB" id="A0A813GSG6"/>
<comment type="caution">
    <text evidence="1">The sequence shown here is derived from an EMBL/GenBank/DDBJ whole genome shotgun (WGS) entry which is preliminary data.</text>
</comment>
<gene>
    <name evidence="1" type="ORF">PGLA1383_LOCUS42604</name>
</gene>
<keyword evidence="2" id="KW-1185">Reference proteome</keyword>
<reference evidence="1" key="1">
    <citation type="submission" date="2021-02" db="EMBL/GenBank/DDBJ databases">
        <authorList>
            <person name="Dougan E. K."/>
            <person name="Rhodes N."/>
            <person name="Thang M."/>
            <person name="Chan C."/>
        </authorList>
    </citation>
    <scope>NUCLEOTIDE SEQUENCE</scope>
</reference>
<accession>A0A813GSG6</accession>
<dbReference type="EMBL" id="CAJNNV010028737">
    <property type="protein sequence ID" value="CAE8625614.1"/>
    <property type="molecule type" value="Genomic_DNA"/>
</dbReference>
<evidence type="ECO:0000313" key="1">
    <source>
        <dbReference type="EMBL" id="CAE8625614.1"/>
    </source>
</evidence>
<protein>
    <submittedName>
        <fullName evidence="1">Uncharacterized protein</fullName>
    </submittedName>
</protein>